<comment type="subcellular location">
    <subcellularLocation>
        <location evidence="1 8">Cytoplasm</location>
    </subcellularLocation>
</comment>
<evidence type="ECO:0000256" key="4">
    <source>
        <dbReference type="ARBA" id="ARBA00022694"/>
    </source>
</evidence>
<dbReference type="InterPro" id="IPR012094">
    <property type="entry name" value="tRNA_Ile_lys_synt"/>
</dbReference>
<evidence type="ECO:0000256" key="8">
    <source>
        <dbReference type="HAMAP-Rule" id="MF_01161"/>
    </source>
</evidence>
<dbReference type="AlphaFoldDB" id="H5SC58"/>
<dbReference type="SUPFAM" id="SSF56037">
    <property type="entry name" value="PheT/TilS domain"/>
    <property type="match status" value="1"/>
</dbReference>
<dbReference type="GO" id="GO:0032267">
    <property type="term" value="F:tRNA(Ile)-lysidine synthase activity"/>
    <property type="evidence" value="ECO:0007669"/>
    <property type="project" value="UniProtKB-EC"/>
</dbReference>
<reference evidence="11" key="2">
    <citation type="journal article" date="2012" name="PLoS ONE">
        <title>A Deeply Branching Thermophilic Bacterium with an Ancient Acetyl-CoA Pathway Dominates a Subsurface Ecosystem.</title>
        <authorList>
            <person name="Takami H."/>
            <person name="Noguchi H."/>
            <person name="Takaki Y."/>
            <person name="Uchiyama I."/>
            <person name="Toyoda A."/>
            <person name="Nishi S."/>
            <person name="Chee G.-J."/>
            <person name="Arai W."/>
            <person name="Nunoura T."/>
            <person name="Itoh T."/>
            <person name="Hattori M."/>
            <person name="Takai K."/>
        </authorList>
    </citation>
    <scope>NUCLEOTIDE SEQUENCE</scope>
</reference>
<feature type="domain" description="Lysidine-tRNA(Ile) synthetase C-terminal" evidence="10">
    <location>
        <begin position="387"/>
        <end position="457"/>
    </location>
</feature>
<feature type="binding site" evidence="8">
    <location>
        <begin position="26"/>
        <end position="31"/>
    </location>
    <ligand>
        <name>ATP</name>
        <dbReference type="ChEBI" id="CHEBI:30616"/>
    </ligand>
</feature>
<keyword evidence="9" id="KW-0812">Transmembrane</keyword>
<name>H5SC58_9BACT</name>
<gene>
    <name evidence="8" type="primary">tilS</name>
    <name evidence="11" type="ORF">HGMM_F08F07C03</name>
</gene>
<dbReference type="PANTHER" id="PTHR43033">
    <property type="entry name" value="TRNA(ILE)-LYSIDINE SYNTHASE-RELATED"/>
    <property type="match status" value="1"/>
</dbReference>
<dbReference type="Gene3D" id="1.20.59.20">
    <property type="match status" value="1"/>
</dbReference>
<dbReference type="GO" id="GO:0006400">
    <property type="term" value="P:tRNA modification"/>
    <property type="evidence" value="ECO:0007669"/>
    <property type="project" value="UniProtKB-UniRule"/>
</dbReference>
<dbReference type="EC" id="6.3.4.19" evidence="8"/>
<feature type="transmembrane region" description="Helical" evidence="9">
    <location>
        <begin position="20"/>
        <end position="38"/>
    </location>
</feature>
<keyword evidence="6 8" id="KW-0067">ATP-binding</keyword>
<evidence type="ECO:0000259" key="10">
    <source>
        <dbReference type="SMART" id="SM00977"/>
    </source>
</evidence>
<evidence type="ECO:0000256" key="6">
    <source>
        <dbReference type="ARBA" id="ARBA00022840"/>
    </source>
</evidence>
<evidence type="ECO:0000256" key="5">
    <source>
        <dbReference type="ARBA" id="ARBA00022741"/>
    </source>
</evidence>
<dbReference type="EMBL" id="AP011666">
    <property type="protein sequence ID" value="BAL53744.1"/>
    <property type="molecule type" value="Genomic_DNA"/>
</dbReference>
<dbReference type="InterPro" id="IPR012796">
    <property type="entry name" value="Lysidine-tRNA-synth_C"/>
</dbReference>
<comment type="catalytic activity">
    <reaction evidence="7 8">
        <text>cytidine(34) in tRNA(Ile2) + L-lysine + ATP = lysidine(34) in tRNA(Ile2) + AMP + diphosphate + H(+)</text>
        <dbReference type="Rhea" id="RHEA:43744"/>
        <dbReference type="Rhea" id="RHEA-COMP:10625"/>
        <dbReference type="Rhea" id="RHEA-COMP:10670"/>
        <dbReference type="ChEBI" id="CHEBI:15378"/>
        <dbReference type="ChEBI" id="CHEBI:30616"/>
        <dbReference type="ChEBI" id="CHEBI:32551"/>
        <dbReference type="ChEBI" id="CHEBI:33019"/>
        <dbReference type="ChEBI" id="CHEBI:82748"/>
        <dbReference type="ChEBI" id="CHEBI:83665"/>
        <dbReference type="ChEBI" id="CHEBI:456215"/>
        <dbReference type="EC" id="6.3.4.19"/>
    </reaction>
</comment>
<dbReference type="Gene3D" id="3.40.50.620">
    <property type="entry name" value="HUPs"/>
    <property type="match status" value="1"/>
</dbReference>
<dbReference type="SUPFAM" id="SSF52402">
    <property type="entry name" value="Adenine nucleotide alpha hydrolases-like"/>
    <property type="match status" value="1"/>
</dbReference>
<sequence>MLDQVRKTIARYQMLQDGDYVLVAVSGGVDSVVLLHVLTELKRELKLSLAVAHFDHGIRPNSAQDAEFVKKLARSLRVRFYTERGDVPAYAKAHKISLEVAARSLRYQFLEKTAQAHKFKKIALGHTLNDQAETLLMRLLRGSGLEGLAGIPPVRSAQGYQYIRPLIECTREQIESFARAHTLCWREDPTNYDMTILRNKIRHELIPALREYNPKLLEALGRTARLLGQAAQYLEREAEQALDALVAGQNVQELILDLKRFLALPEYLQALVLRRAVGRVHQLCELEAVHIEAVVEWASRRGEGELHLPAEVRVLRRHNQLIVTMRPVSAPQHFEYVLTVPGETIVPETGWRFTTKLGKGGRGARPARRAEDTEICLLDADKIQGNLVVRNRRPGDRICLREGTKKLQDFFVDKKIPREARDALPLICDENTVIWIVGQAVNESYRATPRTRRILEIIAERI</sequence>
<dbReference type="Pfam" id="PF01171">
    <property type="entry name" value="ATP_bind_3"/>
    <property type="match status" value="1"/>
</dbReference>
<keyword evidence="3 8" id="KW-0436">Ligase</keyword>
<evidence type="ECO:0000256" key="1">
    <source>
        <dbReference type="ARBA" id="ARBA00004496"/>
    </source>
</evidence>
<dbReference type="GO" id="GO:0005524">
    <property type="term" value="F:ATP binding"/>
    <property type="evidence" value="ECO:0007669"/>
    <property type="project" value="UniProtKB-UniRule"/>
</dbReference>
<comment type="similarity">
    <text evidence="8">Belongs to the tRNA(Ile)-lysidine synthase family.</text>
</comment>
<dbReference type="InterPro" id="IPR015262">
    <property type="entry name" value="tRNA_Ile_lys_synt_subst-bd"/>
</dbReference>
<dbReference type="NCBIfam" id="TIGR02433">
    <property type="entry name" value="lysidine_TilS_C"/>
    <property type="match status" value="1"/>
</dbReference>
<dbReference type="Pfam" id="PF11734">
    <property type="entry name" value="TilS_C"/>
    <property type="match status" value="1"/>
</dbReference>
<accession>H5SC58</accession>
<dbReference type="InterPro" id="IPR014729">
    <property type="entry name" value="Rossmann-like_a/b/a_fold"/>
</dbReference>
<keyword evidence="5 8" id="KW-0547">Nucleotide-binding</keyword>
<dbReference type="NCBIfam" id="TIGR02432">
    <property type="entry name" value="lysidine_TilS_N"/>
    <property type="match status" value="1"/>
</dbReference>
<keyword evidence="2 8" id="KW-0963">Cytoplasm</keyword>
<dbReference type="SUPFAM" id="SSF82829">
    <property type="entry name" value="MesJ substrate recognition domain-like"/>
    <property type="match status" value="1"/>
</dbReference>
<protein>
    <recommendedName>
        <fullName evidence="8">tRNA(Ile)-lysidine synthase</fullName>
        <ecNumber evidence="8">6.3.4.19</ecNumber>
    </recommendedName>
    <alternativeName>
        <fullName evidence="8">tRNA(Ile)-2-lysyl-cytidine synthase</fullName>
    </alternativeName>
    <alternativeName>
        <fullName evidence="8">tRNA(Ile)-lysidine synthetase</fullName>
    </alternativeName>
</protein>
<dbReference type="PANTHER" id="PTHR43033:SF1">
    <property type="entry name" value="TRNA(ILE)-LYSIDINE SYNTHASE-RELATED"/>
    <property type="match status" value="1"/>
</dbReference>
<dbReference type="InterPro" id="IPR011063">
    <property type="entry name" value="TilS/TtcA_N"/>
</dbReference>
<dbReference type="GO" id="GO:0005737">
    <property type="term" value="C:cytoplasm"/>
    <property type="evidence" value="ECO:0007669"/>
    <property type="project" value="UniProtKB-SubCell"/>
</dbReference>
<proteinExistence type="inferred from homology"/>
<keyword evidence="9" id="KW-0472">Membrane</keyword>
<comment type="domain">
    <text evidence="8">The N-terminal region contains the highly conserved SGGXDS motif, predicted to be a P-loop motif involved in ATP binding.</text>
</comment>
<evidence type="ECO:0000313" key="11">
    <source>
        <dbReference type="EMBL" id="BAL53744.1"/>
    </source>
</evidence>
<dbReference type="CDD" id="cd01992">
    <property type="entry name" value="TilS_N"/>
    <property type="match status" value="1"/>
</dbReference>
<keyword evidence="9" id="KW-1133">Transmembrane helix</keyword>
<keyword evidence="4 8" id="KW-0819">tRNA processing</keyword>
<evidence type="ECO:0000256" key="7">
    <source>
        <dbReference type="ARBA" id="ARBA00048539"/>
    </source>
</evidence>
<dbReference type="InterPro" id="IPR012795">
    <property type="entry name" value="tRNA_Ile_lys_synt_N"/>
</dbReference>
<organism evidence="11">
    <name type="scientific">uncultured Acetothermia bacterium</name>
    <dbReference type="NCBI Taxonomy" id="236499"/>
    <lineage>
        <taxon>Bacteria</taxon>
        <taxon>Candidatus Bipolaricaulota</taxon>
        <taxon>environmental samples</taxon>
    </lineage>
</organism>
<evidence type="ECO:0000256" key="2">
    <source>
        <dbReference type="ARBA" id="ARBA00022490"/>
    </source>
</evidence>
<dbReference type="Pfam" id="PF09179">
    <property type="entry name" value="TilS"/>
    <property type="match status" value="1"/>
</dbReference>
<reference evidence="11" key="1">
    <citation type="journal article" date="2005" name="Environ. Microbiol.">
        <title>Genetic and functional properties of uncultivated thermophilic crenarchaeotes from a subsurface gold mine as revealed by analysis of genome fragments.</title>
        <authorList>
            <person name="Nunoura T."/>
            <person name="Hirayama H."/>
            <person name="Takami H."/>
            <person name="Oida H."/>
            <person name="Nishi S."/>
            <person name="Shimamura S."/>
            <person name="Suzuki Y."/>
            <person name="Inagaki F."/>
            <person name="Takai K."/>
            <person name="Nealson K.H."/>
            <person name="Horikoshi K."/>
        </authorList>
    </citation>
    <scope>NUCLEOTIDE SEQUENCE</scope>
</reference>
<dbReference type="SMART" id="SM00977">
    <property type="entry name" value="TilS_C"/>
    <property type="match status" value="1"/>
</dbReference>
<comment type="function">
    <text evidence="8">Ligates lysine onto the cytidine present at position 34 of the AUA codon-specific tRNA(Ile) that contains the anticodon CAU, in an ATP-dependent manner. Cytidine is converted to lysidine, thus changing the amino acid specificity of the tRNA from methionine to isoleucine.</text>
</comment>
<evidence type="ECO:0000256" key="9">
    <source>
        <dbReference type="SAM" id="Phobius"/>
    </source>
</evidence>
<evidence type="ECO:0000256" key="3">
    <source>
        <dbReference type="ARBA" id="ARBA00022598"/>
    </source>
</evidence>
<dbReference type="HAMAP" id="MF_01161">
    <property type="entry name" value="tRNA_Ile_lys_synt"/>
    <property type="match status" value="1"/>
</dbReference>